<dbReference type="VEuPathDB" id="FungiDB:H257_12433"/>
<feature type="compositionally biased region" description="Basic and acidic residues" evidence="1">
    <location>
        <begin position="279"/>
        <end position="289"/>
    </location>
</feature>
<feature type="region of interest" description="Disordered" evidence="1">
    <location>
        <begin position="187"/>
        <end position="234"/>
    </location>
</feature>
<feature type="compositionally biased region" description="Low complexity" evidence="1">
    <location>
        <begin position="189"/>
        <end position="200"/>
    </location>
</feature>
<feature type="region of interest" description="Disordered" evidence="1">
    <location>
        <begin position="279"/>
        <end position="305"/>
    </location>
</feature>
<name>W4FZ05_APHAT</name>
<dbReference type="AlphaFoldDB" id="W4FZ05"/>
<feature type="compositionally biased region" description="Low complexity" evidence="1">
    <location>
        <begin position="441"/>
        <end position="452"/>
    </location>
</feature>
<gene>
    <name evidence="2" type="ORF">H257_12433</name>
</gene>
<feature type="compositionally biased region" description="Polar residues" evidence="1">
    <location>
        <begin position="547"/>
        <end position="559"/>
    </location>
</feature>
<sequence length="775" mass="83872">MSEGHLLDELAGPTLAEDANVAATLTLHPPVEGGETVASTPPMFVPVQLVEPSNGAKPANTNDHDNNSKIDTSTPPTPKFVPVELLQVPKPTPLQFVPIDLTIESTTVVTGDVEVLPAPGRATGDVLEMDLPMKSTTFRATPHDKAMLVDDVLPSTMDHAMIDDAFISRKPSEESLEGTSLAPIDALPSTTQQQGSGFPSQPSPQPTPVSSTKVSSDEKEGGNNEVAPPSLLNDFNNAIQTTPMFIPVDLLDMPKATPLQFVPVDVTAESLAKLEHGSPLDRASGRLSDHCTPQTTETSRATRHQTAISADETLPRTMEGRGGIHDDDDDADSIADDDVEIAAILKEAASITDLAIQQGRLEAFRGGFASSSLRQRTDNTSLLPASVLVVEQPPQQPMFVPVDLHTPKSTTETPLLYPSSTQQQLLRVDTNQRRTHSQDLAAAPSSHATTPTYSDESGTESTPSTPTAGTQGGRTRQRTPRAAAGRPTSDNIQTISTVKRIAKHNSKVAHIVAHIQKKAAVVQSPPTTTAPLMIAKPERATPPPVAGNSSKSTPTNSHASNRKAVSATQFAKLSDTKHCRFYPQKSKASVAAMRNPACGYDFVHRGQADDDDDNEGHGSSGRDFLNRMEVAEQNRRKKLDTTRGEEAYMLRQNKKECPKCGMVQSYAEYRDKKKRCTFCGVLFALPKAWGDVGTSFLRRMEDELQQREIHRMALLKIVVAHETSRDVVPKSNIRRCLAKQQQLPKQPDVEVFNHVMAATVGEDAFDPPAFDWSAT</sequence>
<accession>W4FZ05</accession>
<proteinExistence type="predicted"/>
<feature type="region of interest" description="Disordered" evidence="1">
    <location>
        <begin position="52"/>
        <end position="77"/>
    </location>
</feature>
<evidence type="ECO:0000256" key="1">
    <source>
        <dbReference type="SAM" id="MobiDB-lite"/>
    </source>
</evidence>
<dbReference type="GeneID" id="20814429"/>
<feature type="region of interest" description="Disordered" evidence="1">
    <location>
        <begin position="398"/>
        <end position="496"/>
    </location>
</feature>
<dbReference type="EMBL" id="KI913153">
    <property type="protein sequence ID" value="ETV72697.1"/>
    <property type="molecule type" value="Genomic_DNA"/>
</dbReference>
<feature type="compositionally biased region" description="Polar residues" evidence="1">
    <location>
        <begin position="291"/>
        <end position="305"/>
    </location>
</feature>
<dbReference type="RefSeq" id="XP_009837925.1">
    <property type="nucleotide sequence ID" value="XM_009839623.1"/>
</dbReference>
<feature type="compositionally biased region" description="Polar residues" evidence="1">
    <location>
        <begin position="407"/>
        <end position="425"/>
    </location>
</feature>
<evidence type="ECO:0000313" key="2">
    <source>
        <dbReference type="EMBL" id="ETV72697.1"/>
    </source>
</evidence>
<feature type="region of interest" description="Disordered" evidence="1">
    <location>
        <begin position="532"/>
        <end position="564"/>
    </location>
</feature>
<feature type="compositionally biased region" description="Low complexity" evidence="1">
    <location>
        <begin position="459"/>
        <end position="469"/>
    </location>
</feature>
<organism evidence="2">
    <name type="scientific">Aphanomyces astaci</name>
    <name type="common">Crayfish plague agent</name>
    <dbReference type="NCBI Taxonomy" id="112090"/>
    <lineage>
        <taxon>Eukaryota</taxon>
        <taxon>Sar</taxon>
        <taxon>Stramenopiles</taxon>
        <taxon>Oomycota</taxon>
        <taxon>Saprolegniomycetes</taxon>
        <taxon>Saprolegniales</taxon>
        <taxon>Verrucalvaceae</taxon>
        <taxon>Aphanomyces</taxon>
    </lineage>
</organism>
<dbReference type="OrthoDB" id="79589at2759"/>
<reference evidence="2" key="1">
    <citation type="submission" date="2013-12" db="EMBL/GenBank/DDBJ databases">
        <title>The Genome Sequence of Aphanomyces astaci APO3.</title>
        <authorList>
            <consortium name="The Broad Institute Genomics Platform"/>
            <person name="Russ C."/>
            <person name="Tyler B."/>
            <person name="van West P."/>
            <person name="Dieguez-Uribeondo J."/>
            <person name="Young S.K."/>
            <person name="Zeng Q."/>
            <person name="Gargeya S."/>
            <person name="Fitzgerald M."/>
            <person name="Abouelleil A."/>
            <person name="Alvarado L."/>
            <person name="Chapman S.B."/>
            <person name="Gainer-Dewar J."/>
            <person name="Goldberg J."/>
            <person name="Griggs A."/>
            <person name="Gujja S."/>
            <person name="Hansen M."/>
            <person name="Howarth C."/>
            <person name="Imamovic A."/>
            <person name="Ireland A."/>
            <person name="Larimer J."/>
            <person name="McCowan C."/>
            <person name="Murphy C."/>
            <person name="Pearson M."/>
            <person name="Poon T.W."/>
            <person name="Priest M."/>
            <person name="Roberts A."/>
            <person name="Saif S."/>
            <person name="Shea T."/>
            <person name="Sykes S."/>
            <person name="Wortman J."/>
            <person name="Nusbaum C."/>
            <person name="Birren B."/>
        </authorList>
    </citation>
    <scope>NUCLEOTIDE SEQUENCE [LARGE SCALE GENOMIC DNA]</scope>
    <source>
        <strain evidence="2">APO3</strain>
    </source>
</reference>
<protein>
    <submittedName>
        <fullName evidence="2">Uncharacterized protein</fullName>
    </submittedName>
</protein>